<keyword evidence="3" id="KW-0223">Dioxygenase</keyword>
<dbReference type="RefSeq" id="XP_012945832.1">
    <property type="nucleotide sequence ID" value="XM_013090378.2"/>
</dbReference>
<dbReference type="Proteomes" id="UP000694888">
    <property type="component" value="Unplaced"/>
</dbReference>
<evidence type="ECO:0000313" key="2">
    <source>
        <dbReference type="Proteomes" id="UP000694888"/>
    </source>
</evidence>
<dbReference type="SUPFAM" id="SSF51197">
    <property type="entry name" value="Clavaminate synthase-like"/>
    <property type="match status" value="1"/>
</dbReference>
<dbReference type="InterPro" id="IPR008775">
    <property type="entry name" value="Phytyl_CoA_dOase-like"/>
</dbReference>
<gene>
    <name evidence="3" type="primary">LOC101857920</name>
</gene>
<dbReference type="Pfam" id="PF05721">
    <property type="entry name" value="PhyH"/>
    <property type="match status" value="1"/>
</dbReference>
<organism evidence="2 3">
    <name type="scientific">Aplysia californica</name>
    <name type="common">California sea hare</name>
    <dbReference type="NCBI Taxonomy" id="6500"/>
    <lineage>
        <taxon>Eukaryota</taxon>
        <taxon>Metazoa</taxon>
        <taxon>Spiralia</taxon>
        <taxon>Lophotrochozoa</taxon>
        <taxon>Mollusca</taxon>
        <taxon>Gastropoda</taxon>
        <taxon>Heterobranchia</taxon>
        <taxon>Euthyneura</taxon>
        <taxon>Tectipleura</taxon>
        <taxon>Aplysiida</taxon>
        <taxon>Aplysioidea</taxon>
        <taxon>Aplysiidae</taxon>
        <taxon>Aplysia</taxon>
    </lineage>
</organism>
<accession>A0ABM1ADW9</accession>
<evidence type="ECO:0000256" key="1">
    <source>
        <dbReference type="ARBA" id="ARBA00001962"/>
    </source>
</evidence>
<sequence length="368" mass="41651">MSIEAKYPGQGKPAHPELFNLKAMPEQPTELKPGQLPADKIRLFFEKGFLVVEDFFTDTELNPCLTAVEEIVDRVATRIHKAGKLQDLHEDKDVFQRLTYIDKQFPGAAILAHKDGILPDAFQNLWANERLLNLMEQILGPKVCANPIWNVRPKAPDHPDGEIPWHQDSGYFDPASYTSLLPVAWIPLLDVTEENGCLQIIEGGHKTGKVSDHLNCFANTWHVMLDESKMEDTLEISLEKDVRTLPINKGSLILFNNLVPHRSVPNKGKQIRWSLDLRFQRPGEAEGLYGELAPVLLRDRDDPSMTPDWSPYVANRHLQQHQMTAGEEATPLDKLDTTLTGPWMKQWRLVHGNRHTEAAGLVPEGPER</sequence>
<comment type="cofactor">
    <cofactor evidence="1">
        <name>Fe cation</name>
        <dbReference type="ChEBI" id="CHEBI:24875"/>
    </cofactor>
</comment>
<keyword evidence="3" id="KW-0560">Oxidoreductase</keyword>
<protein>
    <submittedName>
        <fullName evidence="3">Phytanoyl-CoA dioxygenase</fullName>
    </submittedName>
</protein>
<dbReference type="GeneID" id="101857920"/>
<reference evidence="3" key="1">
    <citation type="submission" date="2025-08" db="UniProtKB">
        <authorList>
            <consortium name="RefSeq"/>
        </authorList>
    </citation>
    <scope>IDENTIFICATION</scope>
</reference>
<dbReference type="PANTHER" id="PTHR20883:SF14">
    <property type="entry name" value="PHYTANOYL-COA DIOXYGENASE"/>
    <property type="match status" value="1"/>
</dbReference>
<dbReference type="Gene3D" id="2.60.120.620">
    <property type="entry name" value="q2cbj1_9rhob like domain"/>
    <property type="match status" value="1"/>
</dbReference>
<keyword evidence="2" id="KW-1185">Reference proteome</keyword>
<name>A0ABM1ADW9_APLCA</name>
<dbReference type="PANTHER" id="PTHR20883">
    <property type="entry name" value="PHYTANOYL-COA DIOXYGENASE DOMAIN CONTAINING 1"/>
    <property type="match status" value="1"/>
</dbReference>
<proteinExistence type="predicted"/>
<dbReference type="GO" id="GO:0051213">
    <property type="term" value="F:dioxygenase activity"/>
    <property type="evidence" value="ECO:0007669"/>
    <property type="project" value="UniProtKB-KW"/>
</dbReference>
<evidence type="ECO:0000313" key="3">
    <source>
        <dbReference type="RefSeq" id="XP_012945832.1"/>
    </source>
</evidence>